<evidence type="ECO:0000256" key="1">
    <source>
        <dbReference type="ARBA" id="ARBA00022670"/>
    </source>
</evidence>
<evidence type="ECO:0000256" key="5">
    <source>
        <dbReference type="ARBA" id="ARBA00023157"/>
    </source>
</evidence>
<sequence length="234" mass="25559">MMTRTARIVGGIEAVPHSWPHQVGLFIDDMFFCGGSLISSEWVLTAAHCMDGADFVEVVMGAHNIKKKEPWQLTVNSTDFFTHKDWNATMLTNDIALIKLPFSVTFNNYINSIRLPSSTIGTGHVVVATGWGLYSNDASAISPVLRQVELTVISNVECREAYHHYIHPQVVCSDGSSGKGTCNGDSGSPLNKDGEIYGITSFGAAVGCALGYPDAFTRVYHYLQWIHDKTGITL</sequence>
<feature type="domain" description="Peptidase S1" evidence="7">
    <location>
        <begin position="8"/>
        <end position="231"/>
    </location>
</feature>
<dbReference type="AlphaFoldDB" id="A0A5B7E437"/>
<organism evidence="8 9">
    <name type="scientific">Portunus trituberculatus</name>
    <name type="common">Swimming crab</name>
    <name type="synonym">Neptunus trituberculatus</name>
    <dbReference type="NCBI Taxonomy" id="210409"/>
    <lineage>
        <taxon>Eukaryota</taxon>
        <taxon>Metazoa</taxon>
        <taxon>Ecdysozoa</taxon>
        <taxon>Arthropoda</taxon>
        <taxon>Crustacea</taxon>
        <taxon>Multicrustacea</taxon>
        <taxon>Malacostraca</taxon>
        <taxon>Eumalacostraca</taxon>
        <taxon>Eucarida</taxon>
        <taxon>Decapoda</taxon>
        <taxon>Pleocyemata</taxon>
        <taxon>Brachyura</taxon>
        <taxon>Eubrachyura</taxon>
        <taxon>Portunoidea</taxon>
        <taxon>Portunidae</taxon>
        <taxon>Portuninae</taxon>
        <taxon>Portunus</taxon>
    </lineage>
</organism>
<dbReference type="PANTHER" id="PTHR24252">
    <property type="entry name" value="ACROSIN-RELATED"/>
    <property type="match status" value="1"/>
</dbReference>
<comment type="caution">
    <text evidence="8">The sequence shown here is derived from an EMBL/GenBank/DDBJ whole genome shotgun (WGS) entry which is preliminary data.</text>
</comment>
<dbReference type="FunFam" id="2.40.10.10:FF:000034">
    <property type="entry name" value="Eupolytin"/>
    <property type="match status" value="1"/>
</dbReference>
<keyword evidence="1 6" id="KW-0645">Protease</keyword>
<keyword evidence="3 6" id="KW-0720">Serine protease</keyword>
<dbReference type="OrthoDB" id="5565075at2759"/>
<evidence type="ECO:0000256" key="4">
    <source>
        <dbReference type="ARBA" id="ARBA00023105"/>
    </source>
</evidence>
<name>A0A5B7E437_PORTR</name>
<reference evidence="8 9" key="1">
    <citation type="submission" date="2019-05" db="EMBL/GenBank/DDBJ databases">
        <title>Another draft genome of Portunus trituberculatus and its Hox gene families provides insights of decapod evolution.</title>
        <authorList>
            <person name="Jeong J.-H."/>
            <person name="Song I."/>
            <person name="Kim S."/>
            <person name="Choi T."/>
            <person name="Kim D."/>
            <person name="Ryu S."/>
            <person name="Kim W."/>
        </authorList>
    </citation>
    <scope>NUCLEOTIDE SEQUENCE [LARGE SCALE GENOMIC DNA]</scope>
    <source>
        <tissue evidence="8">Muscle</tissue>
    </source>
</reference>
<protein>
    <submittedName>
        <fullName evidence="8">Chymotrypsin BI</fullName>
    </submittedName>
</protein>
<dbReference type="EMBL" id="VSRR010001967">
    <property type="protein sequence ID" value="MPC28802.1"/>
    <property type="molecule type" value="Genomic_DNA"/>
</dbReference>
<dbReference type="SUPFAM" id="SSF50494">
    <property type="entry name" value="Trypsin-like serine proteases"/>
    <property type="match status" value="1"/>
</dbReference>
<evidence type="ECO:0000313" key="9">
    <source>
        <dbReference type="Proteomes" id="UP000324222"/>
    </source>
</evidence>
<dbReference type="GO" id="GO:0030574">
    <property type="term" value="P:collagen catabolic process"/>
    <property type="evidence" value="ECO:0007669"/>
    <property type="project" value="UniProtKB-KW"/>
</dbReference>
<evidence type="ECO:0000313" key="8">
    <source>
        <dbReference type="EMBL" id="MPC28802.1"/>
    </source>
</evidence>
<dbReference type="InterPro" id="IPR018114">
    <property type="entry name" value="TRYPSIN_HIS"/>
</dbReference>
<evidence type="ECO:0000256" key="2">
    <source>
        <dbReference type="ARBA" id="ARBA00022801"/>
    </source>
</evidence>
<dbReference type="PROSITE" id="PS00134">
    <property type="entry name" value="TRYPSIN_HIS"/>
    <property type="match status" value="1"/>
</dbReference>
<dbReference type="InterPro" id="IPR001254">
    <property type="entry name" value="Trypsin_dom"/>
</dbReference>
<dbReference type="Pfam" id="PF00089">
    <property type="entry name" value="Trypsin"/>
    <property type="match status" value="1"/>
</dbReference>
<dbReference type="InterPro" id="IPR009003">
    <property type="entry name" value="Peptidase_S1_PA"/>
</dbReference>
<dbReference type="GO" id="GO:0006508">
    <property type="term" value="P:proteolysis"/>
    <property type="evidence" value="ECO:0007669"/>
    <property type="project" value="UniProtKB-KW"/>
</dbReference>
<dbReference type="PROSITE" id="PS50240">
    <property type="entry name" value="TRYPSIN_DOM"/>
    <property type="match status" value="1"/>
</dbReference>
<dbReference type="PROSITE" id="PS00135">
    <property type="entry name" value="TRYPSIN_SER"/>
    <property type="match status" value="1"/>
</dbReference>
<accession>A0A5B7E437</accession>
<keyword evidence="4" id="KW-0177">Collagen degradation</keyword>
<dbReference type="GO" id="GO:0004252">
    <property type="term" value="F:serine-type endopeptidase activity"/>
    <property type="evidence" value="ECO:0007669"/>
    <property type="project" value="InterPro"/>
</dbReference>
<keyword evidence="5" id="KW-1015">Disulfide bond</keyword>
<dbReference type="PRINTS" id="PR00722">
    <property type="entry name" value="CHYMOTRYPSIN"/>
</dbReference>
<evidence type="ECO:0000259" key="7">
    <source>
        <dbReference type="PROSITE" id="PS50240"/>
    </source>
</evidence>
<evidence type="ECO:0000256" key="6">
    <source>
        <dbReference type="RuleBase" id="RU363034"/>
    </source>
</evidence>
<dbReference type="InterPro" id="IPR033116">
    <property type="entry name" value="TRYPSIN_SER"/>
</dbReference>
<dbReference type="Gene3D" id="2.40.10.10">
    <property type="entry name" value="Trypsin-like serine proteases"/>
    <property type="match status" value="2"/>
</dbReference>
<keyword evidence="9" id="KW-1185">Reference proteome</keyword>
<evidence type="ECO:0000256" key="3">
    <source>
        <dbReference type="ARBA" id="ARBA00022825"/>
    </source>
</evidence>
<dbReference type="InterPro" id="IPR043504">
    <property type="entry name" value="Peptidase_S1_PA_chymotrypsin"/>
</dbReference>
<gene>
    <name evidence="8" type="primary">CTRB1_4</name>
    <name evidence="8" type="ORF">E2C01_022013</name>
</gene>
<dbReference type="Proteomes" id="UP000324222">
    <property type="component" value="Unassembled WGS sequence"/>
</dbReference>
<proteinExistence type="predicted"/>
<keyword evidence="2 6" id="KW-0378">Hydrolase</keyword>
<dbReference type="CDD" id="cd00190">
    <property type="entry name" value="Tryp_SPc"/>
    <property type="match status" value="1"/>
</dbReference>
<dbReference type="SMART" id="SM00020">
    <property type="entry name" value="Tryp_SPc"/>
    <property type="match status" value="1"/>
</dbReference>
<dbReference type="InterPro" id="IPR001314">
    <property type="entry name" value="Peptidase_S1A"/>
</dbReference>
<dbReference type="PANTHER" id="PTHR24252:SF7">
    <property type="entry name" value="HYALIN"/>
    <property type="match status" value="1"/>
</dbReference>